<reference evidence="12 13" key="1">
    <citation type="journal article" date="2015" name="Genome Announc.">
        <title>Draft Genome Sequence and Gene Annotation of the Entomopathogenic Fungus Verticillium hemipterigenum.</title>
        <authorList>
            <person name="Horn F."/>
            <person name="Habel A."/>
            <person name="Scharf D.H."/>
            <person name="Dworschak J."/>
            <person name="Brakhage A.A."/>
            <person name="Guthke R."/>
            <person name="Hertweck C."/>
            <person name="Linde J."/>
        </authorList>
    </citation>
    <scope>NUCLEOTIDE SEQUENCE [LARGE SCALE GENOMIC DNA]</scope>
</reference>
<dbReference type="SUPFAM" id="SSF50630">
    <property type="entry name" value="Acid proteases"/>
    <property type="match status" value="1"/>
</dbReference>
<dbReference type="Gene3D" id="2.40.70.10">
    <property type="entry name" value="Acid Proteases"/>
    <property type="match status" value="2"/>
</dbReference>
<keyword evidence="4" id="KW-0064">Aspartyl protease</keyword>
<dbReference type="HOGENOM" id="CLU_013253_9_4_1"/>
<dbReference type="CDD" id="cd05474">
    <property type="entry name" value="SAP_like"/>
    <property type="match status" value="1"/>
</dbReference>
<protein>
    <recommendedName>
        <fullName evidence="11">Peptidase A1 domain-containing protein</fullName>
    </recommendedName>
</protein>
<keyword evidence="9" id="KW-0812">Transmembrane</keyword>
<gene>
    <name evidence="12" type="ORF">VHEMI07535</name>
</gene>
<keyword evidence="5" id="KW-0378">Hydrolase</keyword>
<evidence type="ECO:0000256" key="7">
    <source>
        <dbReference type="PIRSR" id="PIRSR601461-2"/>
    </source>
</evidence>
<feature type="chain" id="PRO_5001990204" description="Peptidase A1 domain-containing protein" evidence="10">
    <location>
        <begin position="18"/>
        <end position="669"/>
    </location>
</feature>
<dbReference type="AlphaFoldDB" id="A0A0A1TN38"/>
<evidence type="ECO:0000256" key="2">
    <source>
        <dbReference type="ARBA" id="ARBA00022670"/>
    </source>
</evidence>
<evidence type="ECO:0000256" key="6">
    <source>
        <dbReference type="PIRSR" id="PIRSR601461-1"/>
    </source>
</evidence>
<evidence type="ECO:0000259" key="11">
    <source>
        <dbReference type="PROSITE" id="PS51767"/>
    </source>
</evidence>
<keyword evidence="9" id="KW-0472">Membrane</keyword>
<comment type="similarity">
    <text evidence="1">Belongs to the peptidase A1 family.</text>
</comment>
<name>A0A0A1TN38_9HYPO</name>
<evidence type="ECO:0000256" key="8">
    <source>
        <dbReference type="SAM" id="MobiDB-lite"/>
    </source>
</evidence>
<feature type="disulfide bond" evidence="7">
    <location>
        <begin position="308"/>
        <end position="343"/>
    </location>
</feature>
<dbReference type="Pfam" id="PF00026">
    <property type="entry name" value="Asp"/>
    <property type="match status" value="1"/>
</dbReference>
<accession>A0A0A1TN38</accession>
<dbReference type="InterPro" id="IPR021109">
    <property type="entry name" value="Peptidase_aspartic_dom_sf"/>
</dbReference>
<evidence type="ECO:0000256" key="10">
    <source>
        <dbReference type="SAM" id="SignalP"/>
    </source>
</evidence>
<feature type="active site" evidence="6">
    <location>
        <position position="273"/>
    </location>
</feature>
<evidence type="ECO:0000256" key="3">
    <source>
        <dbReference type="ARBA" id="ARBA00022729"/>
    </source>
</evidence>
<evidence type="ECO:0000256" key="4">
    <source>
        <dbReference type="ARBA" id="ARBA00022750"/>
    </source>
</evidence>
<dbReference type="STRING" id="1531966.A0A0A1TN38"/>
<keyword evidence="3 10" id="KW-0732">Signal</keyword>
<keyword evidence="13" id="KW-1185">Reference proteome</keyword>
<dbReference type="PROSITE" id="PS51767">
    <property type="entry name" value="PEPTIDASE_A1"/>
    <property type="match status" value="1"/>
</dbReference>
<feature type="region of interest" description="Disordered" evidence="8">
    <location>
        <begin position="603"/>
        <end position="632"/>
    </location>
</feature>
<feature type="domain" description="Peptidase A1" evidence="11">
    <location>
        <begin position="72"/>
        <end position="378"/>
    </location>
</feature>
<dbReference type="PANTHER" id="PTHR47966:SF65">
    <property type="entry name" value="ASPARTIC-TYPE ENDOPEPTIDASE"/>
    <property type="match status" value="1"/>
</dbReference>
<evidence type="ECO:0000313" key="12">
    <source>
        <dbReference type="EMBL" id="CEJ91847.1"/>
    </source>
</evidence>
<dbReference type="EMBL" id="CDHN01000004">
    <property type="protein sequence ID" value="CEJ91847.1"/>
    <property type="molecule type" value="Genomic_DNA"/>
</dbReference>
<dbReference type="PANTHER" id="PTHR47966">
    <property type="entry name" value="BETA-SITE APP-CLEAVING ENZYME, ISOFORM A-RELATED"/>
    <property type="match status" value="1"/>
</dbReference>
<dbReference type="Proteomes" id="UP000039046">
    <property type="component" value="Unassembled WGS sequence"/>
</dbReference>
<evidence type="ECO:0000256" key="5">
    <source>
        <dbReference type="ARBA" id="ARBA00022801"/>
    </source>
</evidence>
<dbReference type="InterPro" id="IPR001461">
    <property type="entry name" value="Aspartic_peptidase_A1"/>
</dbReference>
<feature type="transmembrane region" description="Helical" evidence="9">
    <location>
        <begin position="644"/>
        <end position="667"/>
    </location>
</feature>
<keyword evidence="7" id="KW-1015">Disulfide bond</keyword>
<keyword evidence="2" id="KW-0645">Protease</keyword>
<feature type="signal peptide" evidence="10">
    <location>
        <begin position="1"/>
        <end position="17"/>
    </location>
</feature>
<dbReference type="GO" id="GO:0006508">
    <property type="term" value="P:proteolysis"/>
    <property type="evidence" value="ECO:0007669"/>
    <property type="project" value="UniProtKB-KW"/>
</dbReference>
<feature type="active site" evidence="6">
    <location>
        <position position="90"/>
    </location>
</feature>
<evidence type="ECO:0000256" key="9">
    <source>
        <dbReference type="SAM" id="Phobius"/>
    </source>
</evidence>
<dbReference type="InterPro" id="IPR033876">
    <property type="entry name" value="SAP-like"/>
</dbReference>
<dbReference type="OrthoDB" id="771136at2759"/>
<dbReference type="GO" id="GO:0004190">
    <property type="term" value="F:aspartic-type endopeptidase activity"/>
    <property type="evidence" value="ECO:0007669"/>
    <property type="project" value="UniProtKB-KW"/>
</dbReference>
<feature type="compositionally biased region" description="Low complexity" evidence="8">
    <location>
        <begin position="604"/>
        <end position="623"/>
    </location>
</feature>
<dbReference type="InterPro" id="IPR033121">
    <property type="entry name" value="PEPTIDASE_A1"/>
</dbReference>
<organism evidence="12 13">
    <name type="scientific">[Torrubiella] hemipterigena</name>
    <dbReference type="NCBI Taxonomy" id="1531966"/>
    <lineage>
        <taxon>Eukaryota</taxon>
        <taxon>Fungi</taxon>
        <taxon>Dikarya</taxon>
        <taxon>Ascomycota</taxon>
        <taxon>Pezizomycotina</taxon>
        <taxon>Sordariomycetes</taxon>
        <taxon>Hypocreomycetidae</taxon>
        <taxon>Hypocreales</taxon>
        <taxon>Clavicipitaceae</taxon>
        <taxon>Clavicipitaceae incertae sedis</taxon>
        <taxon>'Torrubiella' clade</taxon>
    </lineage>
</organism>
<evidence type="ECO:0000313" key="13">
    <source>
        <dbReference type="Proteomes" id="UP000039046"/>
    </source>
</evidence>
<proteinExistence type="inferred from homology"/>
<evidence type="ECO:0000256" key="1">
    <source>
        <dbReference type="ARBA" id="ARBA00007447"/>
    </source>
</evidence>
<dbReference type="PRINTS" id="PR00792">
    <property type="entry name" value="PEPSIN"/>
</dbReference>
<keyword evidence="9" id="KW-1133">Transmembrane helix</keyword>
<sequence length="669" mass="68786">MKSAFVSLAVLPAAALAVDVADLATADDNAAVELPGLLRFPVQAVETAEDIASLDKRQIGSDIVNQLRGFSYTIPLKIGTPGDEVSVVFDTGSSTLWVNPSCSNATKTAQCESFGRFSKSSTLQNLNTTGGVKYGIGYVKYDYVNDYVTLGSAKISQQVFGLATESSQVNYGIMGAGPSLFGFESNGYVIDSLAKQGFTKSRAFGVDLKGIESPRGSVVFGGVDTKKFRGVLEALPIIPASAAPDRLTRYWVNLDGISIGGESVSGKQAVFLDTGATLSYLPQATVDRIAAKFPGAKPTNYGLISVDCSVADKPGFVEFQFGKTTIKASYKDFIYRDLATNSCLLGVAAKTTSFALGDSFLRSAYVVFDQDNKSLHVAQSDDCGTNLVPIGPQAVGALEGECGRPKPSVPVSVKSLTSTSSACTSLATSVRWPSAVGVSSSVGVSKPASSSAINTSKASSAVPSVGRNTTISASASSSLKLNTTTTASVQPTYTSTFTTTSVYTITSCAPTVTKCPVGKVTTKVITTHSTFCPTSKPPAASVTKPPAPLTTVTYTLIRCPGGKDKCPLTETGSKVVTVSPVKPTSVAPVCKTCTAAPVAPKPTGVKPVVSSGKPSVKPSTSVSRNNSTATIATPRPPVATVAKAAGNTVILGTGMAAVMGAALFAAVGL</sequence>